<dbReference type="InterPro" id="IPR002925">
    <property type="entry name" value="Dienelactn_hydro"/>
</dbReference>
<dbReference type="RefSeq" id="WP_043873057.1">
    <property type="nucleotide sequence ID" value="NZ_CCVW01000001.1"/>
</dbReference>
<dbReference type="InterPro" id="IPR050261">
    <property type="entry name" value="FrsA_esterase"/>
</dbReference>
<accession>A0A078KQ87</accession>
<evidence type="ECO:0000259" key="1">
    <source>
        <dbReference type="Pfam" id="PF01738"/>
    </source>
</evidence>
<dbReference type="AlphaFoldDB" id="A0A078KQ87"/>
<dbReference type="Pfam" id="PF01738">
    <property type="entry name" value="DLH"/>
    <property type="match status" value="1"/>
</dbReference>
<keyword evidence="2" id="KW-0378">Hydrolase</keyword>
<feature type="domain" description="Dienelactone hydrolase" evidence="1">
    <location>
        <begin position="17"/>
        <end position="235"/>
    </location>
</feature>
<dbReference type="GO" id="GO:0016787">
    <property type="term" value="F:hydrolase activity"/>
    <property type="evidence" value="ECO:0007669"/>
    <property type="project" value="UniProtKB-KW"/>
</dbReference>
<organism evidence="2 3">
    <name type="scientific">Legionella massiliensis</name>
    <dbReference type="NCBI Taxonomy" id="1034943"/>
    <lineage>
        <taxon>Bacteria</taxon>
        <taxon>Pseudomonadati</taxon>
        <taxon>Pseudomonadota</taxon>
        <taxon>Gammaproteobacteria</taxon>
        <taxon>Legionellales</taxon>
        <taxon>Legionellaceae</taxon>
        <taxon>Legionella</taxon>
    </lineage>
</organism>
<name>A0A078KQ87_9GAMM</name>
<keyword evidence="3" id="KW-1185">Reference proteome</keyword>
<gene>
    <name evidence="2" type="ORF">BN59_00814</name>
</gene>
<dbReference type="EMBL" id="CCSB01000001">
    <property type="protein sequence ID" value="CDZ76540.1"/>
    <property type="molecule type" value="Genomic_DNA"/>
</dbReference>
<dbReference type="PANTHER" id="PTHR22946:SF0">
    <property type="entry name" value="DIENELACTONE HYDROLASE DOMAIN-CONTAINING PROTEIN"/>
    <property type="match status" value="1"/>
</dbReference>
<proteinExistence type="predicted"/>
<dbReference type="STRING" id="1034943.BN59_00814"/>
<dbReference type="eggNOG" id="COG0412">
    <property type="taxonomic scope" value="Bacteria"/>
</dbReference>
<dbReference type="PANTHER" id="PTHR22946">
    <property type="entry name" value="DIENELACTONE HYDROLASE DOMAIN-CONTAINING PROTEIN-RELATED"/>
    <property type="match status" value="1"/>
</dbReference>
<dbReference type="Gene3D" id="3.40.50.1820">
    <property type="entry name" value="alpha/beta hydrolase"/>
    <property type="match status" value="1"/>
</dbReference>
<evidence type="ECO:0000313" key="3">
    <source>
        <dbReference type="Proteomes" id="UP000044071"/>
    </source>
</evidence>
<dbReference type="OrthoDB" id="9787933at2"/>
<evidence type="ECO:0000313" key="2">
    <source>
        <dbReference type="EMBL" id="CDZ76540.1"/>
    </source>
</evidence>
<protein>
    <submittedName>
        <fullName evidence="2">Putative dienelactone hydrolase</fullName>
    </submittedName>
</protein>
<sequence length="237" mass="26568">MHTSNYLYHHGEQELHGFLAYDDSHDRPRPAVLVVHDWSGRNDFACEKAEMLAEMGYLGFAVDMYGHGRIGASTHEKTGLMEPLANDRRMLRERIRAAFDALVAMPEVDINRIAVIGFCFGGLCALDLARSGAEIKAVVSFHGLLGKPKQLPNHTIHAKILALHGYDDPMVRPADVNEFCLEMTEAKVDWQMHIYGHTQHAFSNPHAHDTQLGTVYNAKAERRALQAMTNFLHEVLG</sequence>
<dbReference type="Proteomes" id="UP000044071">
    <property type="component" value="Unassembled WGS sequence"/>
</dbReference>
<dbReference type="InterPro" id="IPR029058">
    <property type="entry name" value="AB_hydrolase_fold"/>
</dbReference>
<reference evidence="2 3" key="1">
    <citation type="submission" date="2014-06" db="EMBL/GenBank/DDBJ databases">
        <authorList>
            <person name="Urmite Genomes Urmite Genomes"/>
        </authorList>
    </citation>
    <scope>NUCLEOTIDE SEQUENCE [LARGE SCALE GENOMIC DNA]</scope>
</reference>
<dbReference type="SUPFAM" id="SSF53474">
    <property type="entry name" value="alpha/beta-Hydrolases"/>
    <property type="match status" value="1"/>
</dbReference>